<accession>A0A1B6KY07</accession>
<sequence length="357" mass="40310">GRIINKVVSLCTKLDLTKRQSEIPTNERSLDIYTTLKPDIEVVESNMQAAIDENRFDKSLAFSHCISADFSEDKQMSAGVGVVFRDQFGKPQTSHYINSHLAYQNVKDGAAIYSLVTKPRYFMKPTESDYDKAFQQLTSDFKKRNLKRLVCSPMGCMRDNIAIGHFVENIVKFQHLTKASIKIVVSDEKSSRNLRNGMTHRQFLKKMQEAISALGPCPTTAERKGNTPVTTLPITHMSMAEFPPLPSKQQIRKQTTVQEEQIVNLEIPRPSHQLLTTGIMNDNSAHCLKENCSEASLSDDFIDNLDCINMTHSRKKLMTIESEKSVISNNEECSFSFNSLSSNKNFLESVTQLNNLT</sequence>
<feature type="non-terminal residue" evidence="1">
    <location>
        <position position="1"/>
    </location>
</feature>
<proteinExistence type="predicted"/>
<organism evidence="1">
    <name type="scientific">Graphocephala atropunctata</name>
    <dbReference type="NCBI Taxonomy" id="36148"/>
    <lineage>
        <taxon>Eukaryota</taxon>
        <taxon>Metazoa</taxon>
        <taxon>Ecdysozoa</taxon>
        <taxon>Arthropoda</taxon>
        <taxon>Hexapoda</taxon>
        <taxon>Insecta</taxon>
        <taxon>Pterygota</taxon>
        <taxon>Neoptera</taxon>
        <taxon>Paraneoptera</taxon>
        <taxon>Hemiptera</taxon>
        <taxon>Auchenorrhyncha</taxon>
        <taxon>Membracoidea</taxon>
        <taxon>Cicadellidae</taxon>
        <taxon>Cicadellinae</taxon>
        <taxon>Cicadellini</taxon>
        <taxon>Graphocephala</taxon>
    </lineage>
</organism>
<reference evidence="1" key="1">
    <citation type="submission" date="2015-11" db="EMBL/GenBank/DDBJ databases">
        <title>De novo transcriptome assembly of four potential Pierce s Disease insect vectors from Arizona vineyards.</title>
        <authorList>
            <person name="Tassone E.E."/>
        </authorList>
    </citation>
    <scope>NUCLEOTIDE SEQUENCE</scope>
</reference>
<dbReference type="InterPro" id="IPR043472">
    <property type="entry name" value="Macro_dom-like"/>
</dbReference>
<name>A0A1B6KY07_9HEMI</name>
<evidence type="ECO:0000313" key="1">
    <source>
        <dbReference type="EMBL" id="JAT16329.1"/>
    </source>
</evidence>
<dbReference type="EMBL" id="GEBQ01023648">
    <property type="protein sequence ID" value="JAT16329.1"/>
    <property type="molecule type" value="Transcribed_RNA"/>
</dbReference>
<gene>
    <name evidence="1" type="ORF">g.46986</name>
</gene>
<protein>
    <recommendedName>
        <fullName evidence="2">Macro domain-containing protein</fullName>
    </recommendedName>
</protein>
<dbReference type="Gene3D" id="3.40.220.10">
    <property type="entry name" value="Leucine Aminopeptidase, subunit E, domain 1"/>
    <property type="match status" value="1"/>
</dbReference>
<evidence type="ECO:0008006" key="2">
    <source>
        <dbReference type="Google" id="ProtNLM"/>
    </source>
</evidence>
<dbReference type="AlphaFoldDB" id="A0A1B6KY07"/>